<evidence type="ECO:0000313" key="2">
    <source>
        <dbReference type="Proteomes" id="UP000198744"/>
    </source>
</evidence>
<name>A0A1H7V8C0_9BACT</name>
<dbReference type="RefSeq" id="WP_093882235.1">
    <property type="nucleotide sequence ID" value="NZ_FOBS01000003.1"/>
</dbReference>
<dbReference type="STRING" id="43775.SAMN04489760_10395"/>
<organism evidence="1 2">
    <name type="scientific">Syntrophus gentianae</name>
    <dbReference type="NCBI Taxonomy" id="43775"/>
    <lineage>
        <taxon>Bacteria</taxon>
        <taxon>Pseudomonadati</taxon>
        <taxon>Thermodesulfobacteriota</taxon>
        <taxon>Syntrophia</taxon>
        <taxon>Syntrophales</taxon>
        <taxon>Syntrophaceae</taxon>
        <taxon>Syntrophus</taxon>
    </lineage>
</organism>
<dbReference type="Proteomes" id="UP000198744">
    <property type="component" value="Unassembled WGS sequence"/>
</dbReference>
<reference evidence="1 2" key="1">
    <citation type="submission" date="2016-10" db="EMBL/GenBank/DDBJ databases">
        <authorList>
            <person name="de Groot N.N."/>
        </authorList>
    </citation>
    <scope>NUCLEOTIDE SEQUENCE [LARGE SCALE GENOMIC DNA]</scope>
    <source>
        <strain evidence="1 2">DSM 8423</strain>
    </source>
</reference>
<accession>A0A1H7V8C0</accession>
<sequence>MEKLKEAKSGIEQAAEDLFNFAVDREDVKALMAYLHEAADIKRNSVEYELQILKIISVGWAIPYCLENAPQKDLISAYYWRAIQNFSQSLSETFGLMVGHSIDYFQVLKDRLDTYVSALQQQSDAPEPAVVIGPEFAKACGNRDDVFTVMTGSRMFLATIASVKQYLETVNLSDQIVCH</sequence>
<protein>
    <submittedName>
        <fullName evidence="1">Uncharacterized protein</fullName>
    </submittedName>
</protein>
<proteinExistence type="predicted"/>
<dbReference type="AlphaFoldDB" id="A0A1H7V8C0"/>
<evidence type="ECO:0000313" key="1">
    <source>
        <dbReference type="EMBL" id="SEM05491.1"/>
    </source>
</evidence>
<gene>
    <name evidence="1" type="ORF">SAMN04489760_10395</name>
</gene>
<keyword evidence="2" id="KW-1185">Reference proteome</keyword>
<dbReference type="OrthoDB" id="5416968at2"/>
<dbReference type="EMBL" id="FOBS01000003">
    <property type="protein sequence ID" value="SEM05491.1"/>
    <property type="molecule type" value="Genomic_DNA"/>
</dbReference>